<dbReference type="InterPro" id="IPR023827">
    <property type="entry name" value="Peptidase_S8_Asp-AS"/>
</dbReference>
<dbReference type="Pfam" id="PF00082">
    <property type="entry name" value="Peptidase_S8"/>
    <property type="match status" value="1"/>
</dbReference>
<keyword evidence="3 5" id="KW-0378">Hydrolase</keyword>
<keyword evidence="6" id="KW-0732">Signal</keyword>
<proteinExistence type="inferred from homology"/>
<dbReference type="InterPro" id="IPR050131">
    <property type="entry name" value="Peptidase_S8_subtilisin-like"/>
</dbReference>
<evidence type="ECO:0000259" key="7">
    <source>
        <dbReference type="Pfam" id="PF00082"/>
    </source>
</evidence>
<feature type="active site" description="Charge relay system" evidence="5">
    <location>
        <position position="217"/>
    </location>
</feature>
<sequence length="429" mass="45061">MVAPRLAKIFSIAVIVTFLLSSVESAKNDVGCPETLSITSKSTEKEKSVIVVFKNEAAAKRQYDMFKNCLDADVDSFDKIKSLSKSKKSKPTFTSFGVFSLFGLTGKMTSQTVKELEKMDDVDYIEEDGEVKTQYAIPSSHLISRAVDNNPTFNIDRIDQAKRPPDGKYTFPDSAGQGVNIFVVDTGININHSEFGNRAKIGGSFCNGCNDDDENGHGTHVSSIAAGKTLGVARKANLVAVRVLDAKGSGSNSGVIAGLEFVGKQHNASKNKKSVVNMSLGGDKSKAVNDAVAKLTAAGVHVVVAAGNESQDACNTSPASEPSAITVGATEKDSDAVTDFSNDGKCVDTFAPGRDIEGADFQDENGTVVFSGTSQACPHVAGTVALIIAKNGNKSPDAMATELKNLSTKGVVKGLKNGSPDSFLRTPSA</sequence>
<comment type="similarity">
    <text evidence="1 5">Belongs to the peptidase S8 family.</text>
</comment>
<dbReference type="FunFam" id="3.40.50.200:FF:000014">
    <property type="entry name" value="Proteinase K"/>
    <property type="match status" value="1"/>
</dbReference>
<keyword evidence="4 5" id="KW-0720">Serine protease</keyword>
<dbReference type="InterPro" id="IPR034193">
    <property type="entry name" value="PCSK9_ProteinaseK-like"/>
</dbReference>
<feature type="active site" description="Charge relay system" evidence="5">
    <location>
        <position position="374"/>
    </location>
</feature>
<evidence type="ECO:0000256" key="1">
    <source>
        <dbReference type="ARBA" id="ARBA00011073"/>
    </source>
</evidence>
<dbReference type="InterPro" id="IPR022398">
    <property type="entry name" value="Peptidase_S8_His-AS"/>
</dbReference>
<dbReference type="OrthoDB" id="206201at2759"/>
<keyword evidence="2 5" id="KW-0645">Protease</keyword>
<organism evidence="9 10">
    <name type="scientific">Rhizophagus irregularis</name>
    <dbReference type="NCBI Taxonomy" id="588596"/>
    <lineage>
        <taxon>Eukaryota</taxon>
        <taxon>Fungi</taxon>
        <taxon>Fungi incertae sedis</taxon>
        <taxon>Mucoromycota</taxon>
        <taxon>Glomeromycotina</taxon>
        <taxon>Glomeromycetes</taxon>
        <taxon>Glomerales</taxon>
        <taxon>Glomeraceae</taxon>
        <taxon>Rhizophagus</taxon>
    </lineage>
</organism>
<evidence type="ECO:0000256" key="6">
    <source>
        <dbReference type="SAM" id="SignalP"/>
    </source>
</evidence>
<dbReference type="GO" id="GO:0006508">
    <property type="term" value="P:proteolysis"/>
    <property type="evidence" value="ECO:0007669"/>
    <property type="project" value="UniProtKB-KW"/>
</dbReference>
<dbReference type="AlphaFoldDB" id="A0A915Z6U5"/>
<evidence type="ECO:0000313" key="10">
    <source>
        <dbReference type="Proteomes" id="UP000684084"/>
    </source>
</evidence>
<dbReference type="VEuPathDB" id="FungiDB:RhiirFUN_019871"/>
<evidence type="ECO:0000256" key="5">
    <source>
        <dbReference type="PROSITE-ProRule" id="PRU01240"/>
    </source>
</evidence>
<evidence type="ECO:0000256" key="3">
    <source>
        <dbReference type="ARBA" id="ARBA00022801"/>
    </source>
</evidence>
<gene>
    <name evidence="9" type="ORF">CHRIB12_LOCUS10229</name>
</gene>
<dbReference type="InterPro" id="IPR023828">
    <property type="entry name" value="Peptidase_S8_Ser-AS"/>
</dbReference>
<dbReference type="InterPro" id="IPR010259">
    <property type="entry name" value="S8pro/Inhibitor_I9"/>
</dbReference>
<feature type="signal peptide" evidence="6">
    <location>
        <begin position="1"/>
        <end position="25"/>
    </location>
</feature>
<evidence type="ECO:0008006" key="11">
    <source>
        <dbReference type="Google" id="ProtNLM"/>
    </source>
</evidence>
<evidence type="ECO:0000259" key="8">
    <source>
        <dbReference type="Pfam" id="PF05922"/>
    </source>
</evidence>
<dbReference type="PROSITE" id="PS00137">
    <property type="entry name" value="SUBTILASE_HIS"/>
    <property type="match status" value="1"/>
</dbReference>
<dbReference type="Proteomes" id="UP000684084">
    <property type="component" value="Unassembled WGS sequence"/>
</dbReference>
<dbReference type="EMBL" id="CAGKOT010000020">
    <property type="protein sequence ID" value="CAB5364956.1"/>
    <property type="molecule type" value="Genomic_DNA"/>
</dbReference>
<dbReference type="PANTHER" id="PTHR43806">
    <property type="entry name" value="PEPTIDASE S8"/>
    <property type="match status" value="1"/>
</dbReference>
<dbReference type="InterPro" id="IPR000209">
    <property type="entry name" value="Peptidase_S8/S53_dom"/>
</dbReference>
<dbReference type="PANTHER" id="PTHR43806:SF11">
    <property type="entry name" value="CEREVISIN-RELATED"/>
    <property type="match status" value="1"/>
</dbReference>
<evidence type="ECO:0000256" key="4">
    <source>
        <dbReference type="ARBA" id="ARBA00022825"/>
    </source>
</evidence>
<protein>
    <recommendedName>
        <fullName evidence="11">Subtilisin-like protein</fullName>
    </recommendedName>
</protein>
<dbReference type="CDD" id="cd04077">
    <property type="entry name" value="Peptidases_S8_PCSK9_ProteinaseK_like"/>
    <property type="match status" value="1"/>
</dbReference>
<feature type="active site" description="Charge relay system" evidence="5">
    <location>
        <position position="185"/>
    </location>
</feature>
<dbReference type="GO" id="GO:0005615">
    <property type="term" value="C:extracellular space"/>
    <property type="evidence" value="ECO:0007669"/>
    <property type="project" value="TreeGrafter"/>
</dbReference>
<dbReference type="PROSITE" id="PS00138">
    <property type="entry name" value="SUBTILASE_SER"/>
    <property type="match status" value="1"/>
</dbReference>
<feature type="chain" id="PRO_5037617270" description="Subtilisin-like protein" evidence="6">
    <location>
        <begin position="26"/>
        <end position="429"/>
    </location>
</feature>
<dbReference type="Pfam" id="PF05922">
    <property type="entry name" value="Inhibitor_I9"/>
    <property type="match status" value="1"/>
</dbReference>
<dbReference type="PROSITE" id="PS51892">
    <property type="entry name" value="SUBTILASE"/>
    <property type="match status" value="1"/>
</dbReference>
<feature type="domain" description="Inhibitor I9" evidence="8">
    <location>
        <begin position="49"/>
        <end position="134"/>
    </location>
</feature>
<reference evidence="9" key="1">
    <citation type="submission" date="2020-05" db="EMBL/GenBank/DDBJ databases">
        <authorList>
            <person name="Rincon C."/>
            <person name="Sanders R I."/>
            <person name="Robbins C."/>
            <person name="Chaturvedi A."/>
        </authorList>
    </citation>
    <scope>NUCLEOTIDE SEQUENCE</scope>
    <source>
        <strain evidence="9">CHB12</strain>
    </source>
</reference>
<dbReference type="GO" id="GO:0004252">
    <property type="term" value="F:serine-type endopeptidase activity"/>
    <property type="evidence" value="ECO:0007669"/>
    <property type="project" value="UniProtKB-UniRule"/>
</dbReference>
<accession>A0A915Z6U5</accession>
<name>A0A915Z6U5_9GLOM</name>
<feature type="domain" description="Peptidase S8/S53" evidence="7">
    <location>
        <begin position="176"/>
        <end position="415"/>
    </location>
</feature>
<evidence type="ECO:0000256" key="2">
    <source>
        <dbReference type="ARBA" id="ARBA00022670"/>
    </source>
</evidence>
<evidence type="ECO:0000313" key="9">
    <source>
        <dbReference type="EMBL" id="CAB5364956.1"/>
    </source>
</evidence>
<dbReference type="PROSITE" id="PS00136">
    <property type="entry name" value="SUBTILASE_ASP"/>
    <property type="match status" value="1"/>
</dbReference>
<comment type="caution">
    <text evidence="9">The sequence shown here is derived from an EMBL/GenBank/DDBJ whole genome shotgun (WGS) entry which is preliminary data.</text>
</comment>